<evidence type="ECO:0000313" key="1">
    <source>
        <dbReference type="EnsemblMetazoa" id="AMEM015295-PA"/>
    </source>
</evidence>
<name>A0A182VI01_ANOME</name>
<organism evidence="1 2">
    <name type="scientific">Anopheles merus</name>
    <name type="common">Mosquito</name>
    <dbReference type="NCBI Taxonomy" id="30066"/>
    <lineage>
        <taxon>Eukaryota</taxon>
        <taxon>Metazoa</taxon>
        <taxon>Ecdysozoa</taxon>
        <taxon>Arthropoda</taxon>
        <taxon>Hexapoda</taxon>
        <taxon>Insecta</taxon>
        <taxon>Pterygota</taxon>
        <taxon>Neoptera</taxon>
        <taxon>Endopterygota</taxon>
        <taxon>Diptera</taxon>
        <taxon>Nematocera</taxon>
        <taxon>Culicoidea</taxon>
        <taxon>Culicidae</taxon>
        <taxon>Anophelinae</taxon>
        <taxon>Anopheles</taxon>
    </lineage>
</organism>
<evidence type="ECO:0000313" key="2">
    <source>
        <dbReference type="Proteomes" id="UP000075903"/>
    </source>
</evidence>
<sequence length="292" mass="32088">MGRHIPTDIPLDVTYFNISACFVFRTLRHRWMRAVRFPTQPKMYESITITMQGVISEGPLFGCVRLPAASSPASVPLLTVLFAGLFLPTAVQQKSRKIGNFISIDKAIDRQTTANRILIDFNIPGRLQKQKASSSDFISCSNTKNHTILTCFSESRSRVAISMRRNRVRYMLPANSRSSSSSCVLVNAVRMRLLDSSSSIAYVWDRSVERVGEGLAEGMVGGVLADAPAAPAAAATLLPLVSDSTGRTARQFGATAVSRQCVWHGIFCGVAYYGEEKDDDVDRIFHSVYSGH</sequence>
<dbReference type="EnsemblMetazoa" id="AMEM015295-RA">
    <property type="protein sequence ID" value="AMEM015295-PA"/>
    <property type="gene ID" value="AMEM015295"/>
</dbReference>
<keyword evidence="2" id="KW-1185">Reference proteome</keyword>
<protein>
    <submittedName>
        <fullName evidence="1">Uncharacterized protein</fullName>
    </submittedName>
</protein>
<accession>A0A182VI01</accession>
<dbReference type="VEuPathDB" id="VectorBase:AMEM015295"/>
<dbReference type="AlphaFoldDB" id="A0A182VI01"/>
<dbReference type="Proteomes" id="UP000075903">
    <property type="component" value="Unassembled WGS sequence"/>
</dbReference>
<proteinExistence type="predicted"/>
<reference evidence="1" key="1">
    <citation type="submission" date="2020-05" db="UniProtKB">
        <authorList>
            <consortium name="EnsemblMetazoa"/>
        </authorList>
    </citation>
    <scope>IDENTIFICATION</scope>
    <source>
        <strain evidence="1">MAF</strain>
    </source>
</reference>